<protein>
    <submittedName>
        <fullName evidence="1">RNA methyltransferase related protein</fullName>
    </submittedName>
</protein>
<dbReference type="PATRIC" id="fig|523844.20.peg.2043"/>
<dbReference type="CDD" id="cd02440">
    <property type="entry name" value="AdoMet_MTases"/>
    <property type="match status" value="1"/>
</dbReference>
<organism evidence="1 2">
    <name type="scientific">Methanosarcina thermophila (strain ATCC 43570 / DSM 1825 / OCM 12 / VKM B-1830 / TM-1)</name>
    <dbReference type="NCBI Taxonomy" id="523844"/>
    <lineage>
        <taxon>Archaea</taxon>
        <taxon>Methanobacteriati</taxon>
        <taxon>Methanobacteriota</taxon>
        <taxon>Stenosarchaea group</taxon>
        <taxon>Methanomicrobia</taxon>
        <taxon>Methanosarcinales</taxon>
        <taxon>Methanosarcinaceae</taxon>
        <taxon>Methanosarcina</taxon>
    </lineage>
</organism>
<dbReference type="Pfam" id="PF06325">
    <property type="entry name" value="PrmA"/>
    <property type="match status" value="1"/>
</dbReference>
<sequence>MEISCKCGNRCIKPVSEVLKDIDLFYKPCNNCKAENIKKFSPLADQINLDKIDNSFGSCKCGKRHLDVVMSHVLKIMIDEGIKDRKANLRNACVPLVTPGYPINSVPYLSEDSLVILSSEMDKNCAEKIVKEVGEVKGVLKGDIRKTVGIKDSDSNPHVYELLAGCDLRCDIIQTPYGTLGIYKYQHEIHIEFPRVEFPKIETLEKALKNYDRPAVLDCTCGPGTLGITCLKAGARKVTFNDIWNPAIEATLINLEANGFPVNPSDSEDELIASGDKFEVYSMDIRKLVSSVDEEFDICIVDTFPGVDTTEFVETAGKLGKNVVVI</sequence>
<dbReference type="GO" id="GO:0008168">
    <property type="term" value="F:methyltransferase activity"/>
    <property type="evidence" value="ECO:0007669"/>
    <property type="project" value="UniProtKB-KW"/>
</dbReference>
<dbReference type="GO" id="GO:0032259">
    <property type="term" value="P:methylation"/>
    <property type="evidence" value="ECO:0007669"/>
    <property type="project" value="UniProtKB-KW"/>
</dbReference>
<dbReference type="SUPFAM" id="SSF53335">
    <property type="entry name" value="S-adenosyl-L-methionine-dependent methyltransferases"/>
    <property type="match status" value="1"/>
</dbReference>
<dbReference type="InterPro" id="IPR029063">
    <property type="entry name" value="SAM-dependent_MTases_sf"/>
</dbReference>
<dbReference type="AlphaFoldDB" id="A0A0E3KZ05"/>
<reference evidence="1 2" key="1">
    <citation type="submission" date="2014-07" db="EMBL/GenBank/DDBJ databases">
        <title>Methanogenic archaea and the global carbon cycle.</title>
        <authorList>
            <person name="Henriksen J.R."/>
            <person name="Luke J."/>
            <person name="Reinhart S."/>
            <person name="Benedict M.N."/>
            <person name="Youngblut N.D."/>
            <person name="Metcalf M.E."/>
            <person name="Whitaker R.J."/>
            <person name="Metcalf W.W."/>
        </authorList>
    </citation>
    <scope>NUCLEOTIDE SEQUENCE [LARGE SCALE GENOMIC DNA]</scope>
    <source>
        <strain evidence="2">ATCC 43570 / DSM 1825 / OCM 12 / VKM B-1830 / TM-1</strain>
    </source>
</reference>
<dbReference type="OrthoDB" id="134019at2157"/>
<dbReference type="HOGENOM" id="CLU_069059_0_0_2"/>
<dbReference type="Gene3D" id="3.40.50.150">
    <property type="entry name" value="Vaccinia Virus protein VP39"/>
    <property type="match status" value="1"/>
</dbReference>
<dbReference type="RefSeq" id="WP_048167433.1">
    <property type="nucleotide sequence ID" value="NZ_CP009501.1"/>
</dbReference>
<keyword evidence="1" id="KW-0808">Transferase</keyword>
<dbReference type="KEGG" id="mthr:MSTHT_1645"/>
<dbReference type="EMBL" id="CP009501">
    <property type="protein sequence ID" value="AKB13403.1"/>
    <property type="molecule type" value="Genomic_DNA"/>
</dbReference>
<accession>A0A0E3KZ05</accession>
<dbReference type="Proteomes" id="UP000066529">
    <property type="component" value="Chromosome"/>
</dbReference>
<dbReference type="GeneID" id="41602998"/>
<proteinExistence type="predicted"/>
<name>A0A0E3KZ05_METTT</name>
<keyword evidence="1" id="KW-0489">Methyltransferase</keyword>
<evidence type="ECO:0000313" key="1">
    <source>
        <dbReference type="EMBL" id="AKB13403.1"/>
    </source>
</evidence>
<evidence type="ECO:0000313" key="2">
    <source>
        <dbReference type="Proteomes" id="UP000066529"/>
    </source>
</evidence>
<gene>
    <name evidence="1" type="ORF">MSTHT_1645</name>
</gene>